<dbReference type="OrthoDB" id="1902587at2759"/>
<feature type="non-terminal residue" evidence="11">
    <location>
        <position position="596"/>
    </location>
</feature>
<dbReference type="SUPFAM" id="SSF48452">
    <property type="entry name" value="TPR-like"/>
    <property type="match status" value="1"/>
</dbReference>
<evidence type="ECO:0000256" key="3">
    <source>
        <dbReference type="ARBA" id="ARBA00022737"/>
    </source>
</evidence>
<dbReference type="Gene3D" id="3.10.50.40">
    <property type="match status" value="1"/>
</dbReference>
<dbReference type="InterPro" id="IPR019734">
    <property type="entry name" value="TPR_rpt"/>
</dbReference>
<feature type="coiled-coil region" evidence="9">
    <location>
        <begin position="133"/>
        <end position="168"/>
    </location>
</feature>
<name>A0A0M0K6D3_9EUKA</name>
<dbReference type="Proteomes" id="UP000037460">
    <property type="component" value="Unassembled WGS sequence"/>
</dbReference>
<evidence type="ECO:0000256" key="4">
    <source>
        <dbReference type="ARBA" id="ARBA00022803"/>
    </source>
</evidence>
<evidence type="ECO:0000256" key="6">
    <source>
        <dbReference type="ARBA" id="ARBA00023235"/>
    </source>
</evidence>
<feature type="domain" description="PPIase FKBP-type" evidence="10">
    <location>
        <begin position="310"/>
        <end position="398"/>
    </location>
</feature>
<evidence type="ECO:0000256" key="1">
    <source>
        <dbReference type="ARBA" id="ARBA00000971"/>
    </source>
</evidence>
<dbReference type="InterPro" id="IPR050754">
    <property type="entry name" value="FKBP4/5/8-like"/>
</dbReference>
<feature type="repeat" description="TPR" evidence="8">
    <location>
        <begin position="500"/>
        <end position="533"/>
    </location>
</feature>
<dbReference type="EC" id="5.2.1.8" evidence="2 7"/>
<reference evidence="12" key="1">
    <citation type="journal article" date="2015" name="PLoS Genet.">
        <title>Genome Sequence and Transcriptome Analyses of Chrysochromulina tobin: Metabolic Tools for Enhanced Algal Fitness in the Prominent Order Prymnesiales (Haptophyceae).</title>
        <authorList>
            <person name="Hovde B.T."/>
            <person name="Deodato C.R."/>
            <person name="Hunsperger H.M."/>
            <person name="Ryken S.A."/>
            <person name="Yost W."/>
            <person name="Jha R.K."/>
            <person name="Patterson J."/>
            <person name="Monnat R.J. Jr."/>
            <person name="Barlow S.B."/>
            <person name="Starkenburg S.R."/>
            <person name="Cattolico R.A."/>
        </authorList>
    </citation>
    <scope>NUCLEOTIDE SEQUENCE</scope>
    <source>
        <strain evidence="12">CCMP291</strain>
    </source>
</reference>
<dbReference type="SMART" id="SM00028">
    <property type="entry name" value="TPR"/>
    <property type="match status" value="2"/>
</dbReference>
<evidence type="ECO:0000256" key="2">
    <source>
        <dbReference type="ARBA" id="ARBA00013194"/>
    </source>
</evidence>
<dbReference type="PROSITE" id="PS50005">
    <property type="entry name" value="TPR"/>
    <property type="match status" value="1"/>
</dbReference>
<keyword evidence="4 8" id="KW-0802">TPR repeat</keyword>
<dbReference type="PANTHER" id="PTHR46512:SF9">
    <property type="entry name" value="PEPTIDYLPROLYL ISOMERASE"/>
    <property type="match status" value="1"/>
</dbReference>
<dbReference type="GO" id="GO:0003755">
    <property type="term" value="F:peptidyl-prolyl cis-trans isomerase activity"/>
    <property type="evidence" value="ECO:0007669"/>
    <property type="project" value="UniProtKB-KW"/>
</dbReference>
<dbReference type="InterPro" id="IPR011990">
    <property type="entry name" value="TPR-like_helical_dom_sf"/>
</dbReference>
<dbReference type="AlphaFoldDB" id="A0A0M0K6D3"/>
<keyword evidence="9" id="KW-0175">Coiled coil</keyword>
<dbReference type="InterPro" id="IPR001179">
    <property type="entry name" value="PPIase_FKBP_dom"/>
</dbReference>
<evidence type="ECO:0000256" key="8">
    <source>
        <dbReference type="PROSITE-ProRule" id="PRU00339"/>
    </source>
</evidence>
<evidence type="ECO:0000256" key="9">
    <source>
        <dbReference type="SAM" id="Coils"/>
    </source>
</evidence>
<proteinExistence type="predicted"/>
<dbReference type="PANTHER" id="PTHR46512">
    <property type="entry name" value="PEPTIDYLPROLYL ISOMERASE"/>
    <property type="match status" value="1"/>
</dbReference>
<gene>
    <name evidence="11" type="ORF">Ctob_014340</name>
</gene>
<dbReference type="FunFam" id="3.10.50.40:FF:000006">
    <property type="entry name" value="Peptidyl-prolyl cis-trans isomerase"/>
    <property type="match status" value="1"/>
</dbReference>
<dbReference type="Gene3D" id="1.25.40.10">
    <property type="entry name" value="Tetratricopeptide repeat domain"/>
    <property type="match status" value="1"/>
</dbReference>
<dbReference type="InterPro" id="IPR046357">
    <property type="entry name" value="PPIase_dom_sf"/>
</dbReference>
<evidence type="ECO:0000313" key="11">
    <source>
        <dbReference type="EMBL" id="KOO34375.1"/>
    </source>
</evidence>
<comment type="caution">
    <text evidence="11">The sequence shown here is derived from an EMBL/GenBank/DDBJ whole genome shotgun (WGS) entry which is preliminary data.</text>
</comment>
<dbReference type="PROSITE" id="PS50059">
    <property type="entry name" value="FKBP_PPIASE"/>
    <property type="match status" value="1"/>
</dbReference>
<evidence type="ECO:0000256" key="7">
    <source>
        <dbReference type="PROSITE-ProRule" id="PRU00277"/>
    </source>
</evidence>
<keyword evidence="6 7" id="KW-0413">Isomerase</keyword>
<evidence type="ECO:0000313" key="12">
    <source>
        <dbReference type="Proteomes" id="UP000037460"/>
    </source>
</evidence>
<evidence type="ECO:0000256" key="5">
    <source>
        <dbReference type="ARBA" id="ARBA00023110"/>
    </source>
</evidence>
<comment type="catalytic activity">
    <reaction evidence="1 7">
        <text>[protein]-peptidylproline (omega=180) = [protein]-peptidylproline (omega=0)</text>
        <dbReference type="Rhea" id="RHEA:16237"/>
        <dbReference type="Rhea" id="RHEA-COMP:10747"/>
        <dbReference type="Rhea" id="RHEA-COMP:10748"/>
        <dbReference type="ChEBI" id="CHEBI:83833"/>
        <dbReference type="ChEBI" id="CHEBI:83834"/>
        <dbReference type="EC" id="5.2.1.8"/>
    </reaction>
</comment>
<keyword evidence="12" id="KW-1185">Reference proteome</keyword>
<accession>A0A0M0K6D3</accession>
<dbReference type="Pfam" id="PF00254">
    <property type="entry name" value="FKBP_C"/>
    <property type="match status" value="1"/>
</dbReference>
<keyword evidence="3" id="KW-0677">Repeat</keyword>
<sequence>MEPDYEDWIIDKMKFHLPGLSDKELKKVFKDAGGDYNEALKLGKSVTGTQRREPLPSHRPSQRCEMAEMAAATAAAAAELKAAKEVAEAKRQRVAAMTAAVAAEVEAQLISMANSLLVRAKSEAMTAAAAALKAAQEEAAVKAAAALKAAQEEAAIKAAAALKAAQEEGAVKAAAALKAAQGEAAVKAAALAAARAAAGAALVSVNNQQEASGAAAVAESLPEPVERATSGTTSVPAQVAIRAEQSMEPELMPEPKLPPPSVPCSLVEPPLPPTRPEGVPQDAMDLSGDGGLCKQLLRAGDEEGGSPESGSLVQVHYVGTLMDGTQFDSSRDRAGNFSFTIGRGQVIKGWDVGVASMKRGEKALLYCRSDYAYGARGSPPKIPPETTLQFEVELLSWGLPKKDRWEVSEKEKLSEASRLKAEGTEAFKAGKWAQAQPLYAEAAEWVEYDDDFVEESTKAEAGALVISCWLNEAQCCLKLQDWAGAISASSSVLRKEGENVKALYRRGLANTKLQNFEMGRQDLKRAATLDPKSREIREALEGLKEAEVKSKEEAKAMFAKMFNKGADPKPPAAHKAEVAKVEGVEGVPPPVCGGIG</sequence>
<protein>
    <recommendedName>
        <fullName evidence="2 7">peptidylprolyl isomerase</fullName>
        <ecNumber evidence="2 7">5.2.1.8</ecNumber>
    </recommendedName>
</protein>
<dbReference type="EMBL" id="JWZX01001247">
    <property type="protein sequence ID" value="KOO34375.1"/>
    <property type="molecule type" value="Genomic_DNA"/>
</dbReference>
<evidence type="ECO:0000259" key="10">
    <source>
        <dbReference type="PROSITE" id="PS50059"/>
    </source>
</evidence>
<dbReference type="SUPFAM" id="SSF54534">
    <property type="entry name" value="FKBP-like"/>
    <property type="match status" value="1"/>
</dbReference>
<keyword evidence="5 7" id="KW-0697">Rotamase</keyword>
<organism evidence="11 12">
    <name type="scientific">Chrysochromulina tobinii</name>
    <dbReference type="NCBI Taxonomy" id="1460289"/>
    <lineage>
        <taxon>Eukaryota</taxon>
        <taxon>Haptista</taxon>
        <taxon>Haptophyta</taxon>
        <taxon>Prymnesiophyceae</taxon>
        <taxon>Prymnesiales</taxon>
        <taxon>Chrysochromulinaceae</taxon>
        <taxon>Chrysochromulina</taxon>
    </lineage>
</organism>